<organism evidence="4">
    <name type="scientific">Pseudo-nitzschia australis</name>
    <dbReference type="NCBI Taxonomy" id="44445"/>
    <lineage>
        <taxon>Eukaryota</taxon>
        <taxon>Sar</taxon>
        <taxon>Stramenopiles</taxon>
        <taxon>Ochrophyta</taxon>
        <taxon>Bacillariophyta</taxon>
        <taxon>Bacillariophyceae</taxon>
        <taxon>Bacillariophycidae</taxon>
        <taxon>Bacillariales</taxon>
        <taxon>Bacillariaceae</taxon>
        <taxon>Pseudo-nitzschia</taxon>
    </lineage>
</organism>
<feature type="compositionally biased region" description="Pro residues" evidence="1">
    <location>
        <begin position="67"/>
        <end position="80"/>
    </location>
</feature>
<reference evidence="4" key="1">
    <citation type="submission" date="2021-01" db="EMBL/GenBank/DDBJ databases">
        <authorList>
            <person name="Corre E."/>
            <person name="Pelletier E."/>
            <person name="Niang G."/>
            <person name="Scheremetjew M."/>
            <person name="Finn R."/>
            <person name="Kale V."/>
            <person name="Holt S."/>
            <person name="Cochrane G."/>
            <person name="Meng A."/>
            <person name="Brown T."/>
            <person name="Cohen L."/>
        </authorList>
    </citation>
    <scope>NUCLEOTIDE SEQUENCE</scope>
    <source>
        <strain evidence="4">10249 10 AB</strain>
    </source>
</reference>
<feature type="region of interest" description="Disordered" evidence="1">
    <location>
        <begin position="56"/>
        <end position="175"/>
    </location>
</feature>
<dbReference type="AlphaFoldDB" id="A0A7S4EGE4"/>
<feature type="compositionally biased region" description="Low complexity" evidence="1">
    <location>
        <begin position="56"/>
        <end position="66"/>
    </location>
</feature>
<feature type="compositionally biased region" description="Low complexity" evidence="1">
    <location>
        <begin position="85"/>
        <end position="164"/>
    </location>
</feature>
<feature type="domain" description="DUF7467" evidence="3">
    <location>
        <begin position="409"/>
        <end position="527"/>
    </location>
</feature>
<evidence type="ECO:0000313" key="4">
    <source>
        <dbReference type="EMBL" id="CAE0710838.1"/>
    </source>
</evidence>
<feature type="signal peptide" evidence="2">
    <location>
        <begin position="1"/>
        <end position="19"/>
    </location>
</feature>
<feature type="chain" id="PRO_5030549141" description="DUF7467 domain-containing protein" evidence="2">
    <location>
        <begin position="20"/>
        <end position="641"/>
    </location>
</feature>
<name>A0A7S4EGE4_9STRA</name>
<dbReference type="InterPro" id="IPR055890">
    <property type="entry name" value="DUF7467"/>
</dbReference>
<dbReference type="Pfam" id="PF24269">
    <property type="entry name" value="DUF7467"/>
    <property type="match status" value="1"/>
</dbReference>
<sequence>MRFLGLFQTTCIFISIDSGLVVSTSELRRKQKYNYLEDGSFWDTLAADTVGSFVIPTRTPTTTPTAPTGPPTMVPSPRPSIMPFATKTSTASPTGSAAPSYSSAPTLTPGPTVTASPTASPKPSSSAAPTQSSAPTLTPGPTVTASPTASPQPSAVPSQSSAPTLTPGPTVTASPTTSSWLEFVSALVSESTSSSQPSSSAAPSHSNVPTLTPGPTLTYNPTSSSRPSLSAAPSFSAAPSQSYGPTFTPGPTVTASPTASFKPSYSAAPSSSAAPSQSYAPTSSPGPTVTASPTASFKPSYSSAPSSSGAPSQSYAPTLTPGPTVTASPTASFKPSYSAAPSHSSAPTVSPIPTASSSPTTSSEPSSSAAPSESTTCMLSADIICENEEGGSCEFTNPIGEQCIGGNAQELRFLYTTDSFCMGNNTQGSFLCVDEITANTPRPSSVYLKAFLGDRVYYKGIVNEGNVFSIVITDEESDSIDIEIRDVTEDFGAGETVLQTMTISVQCREEDSLVLFDTFGGLQLVGFRNEEEGLKTIYADITIRYSATNIGSRELILTGAVKSTPFAGTQSLIFPTDSITLGVPGYDAIFSEILTVNAAAIGDGTGLGFGLIVQGQDAVTSERCGDSDTYTLKTIDAASSP</sequence>
<keyword evidence="2" id="KW-0732">Signal</keyword>
<feature type="compositionally biased region" description="Low complexity" evidence="1">
    <location>
        <begin position="335"/>
        <end position="374"/>
    </location>
</feature>
<feature type="region of interest" description="Disordered" evidence="1">
    <location>
        <begin position="192"/>
        <end position="374"/>
    </location>
</feature>
<feature type="compositionally biased region" description="Low complexity" evidence="1">
    <location>
        <begin position="295"/>
        <end position="317"/>
    </location>
</feature>
<accession>A0A7S4EGE4</accession>
<feature type="compositionally biased region" description="Low complexity" evidence="1">
    <location>
        <begin position="263"/>
        <end position="285"/>
    </location>
</feature>
<protein>
    <recommendedName>
        <fullName evidence="3">DUF7467 domain-containing protein</fullName>
    </recommendedName>
</protein>
<feature type="compositionally biased region" description="Low complexity" evidence="1">
    <location>
        <begin position="192"/>
        <end position="206"/>
    </location>
</feature>
<gene>
    <name evidence="4" type="ORF">PAUS00366_LOCUS3565</name>
</gene>
<evidence type="ECO:0000259" key="3">
    <source>
        <dbReference type="Pfam" id="PF24269"/>
    </source>
</evidence>
<feature type="compositionally biased region" description="Polar residues" evidence="1">
    <location>
        <begin position="321"/>
        <end position="333"/>
    </location>
</feature>
<proteinExistence type="predicted"/>
<feature type="compositionally biased region" description="Low complexity" evidence="1">
    <location>
        <begin position="221"/>
        <end position="242"/>
    </location>
</feature>
<evidence type="ECO:0000256" key="2">
    <source>
        <dbReference type="SAM" id="SignalP"/>
    </source>
</evidence>
<dbReference type="EMBL" id="HBIX01004512">
    <property type="protein sequence ID" value="CAE0710838.1"/>
    <property type="molecule type" value="Transcribed_RNA"/>
</dbReference>
<feature type="compositionally biased region" description="Polar residues" evidence="1">
    <location>
        <begin position="207"/>
        <end position="220"/>
    </location>
</feature>
<feature type="compositionally biased region" description="Polar residues" evidence="1">
    <location>
        <begin position="243"/>
        <end position="261"/>
    </location>
</feature>
<evidence type="ECO:0000256" key="1">
    <source>
        <dbReference type="SAM" id="MobiDB-lite"/>
    </source>
</evidence>